<evidence type="ECO:0008006" key="4">
    <source>
        <dbReference type="Google" id="ProtNLM"/>
    </source>
</evidence>
<evidence type="ECO:0000256" key="1">
    <source>
        <dbReference type="SAM" id="Phobius"/>
    </source>
</evidence>
<feature type="transmembrane region" description="Helical" evidence="1">
    <location>
        <begin position="111"/>
        <end position="129"/>
    </location>
</feature>
<organism evidence="2 3">
    <name type="scientific">Hymenobacter gummosus</name>
    <dbReference type="NCBI Taxonomy" id="1776032"/>
    <lineage>
        <taxon>Bacteria</taxon>
        <taxon>Pseudomonadati</taxon>
        <taxon>Bacteroidota</taxon>
        <taxon>Cytophagia</taxon>
        <taxon>Cytophagales</taxon>
        <taxon>Hymenobacteraceae</taxon>
        <taxon>Hymenobacter</taxon>
    </lineage>
</organism>
<comment type="caution">
    <text evidence="2">The sequence shown here is derived from an EMBL/GenBank/DDBJ whole genome shotgun (WGS) entry which is preliminary data.</text>
</comment>
<name>A0A431TZE8_9BACT</name>
<dbReference type="EMBL" id="RXOF01000011">
    <property type="protein sequence ID" value="RTQ47837.1"/>
    <property type="molecule type" value="Genomic_DNA"/>
</dbReference>
<reference evidence="2 3" key="1">
    <citation type="submission" date="2018-12" db="EMBL/GenBank/DDBJ databases">
        <title>Hymenobacter gummosus sp. nov., isolated from a spring.</title>
        <authorList>
            <person name="Nie L."/>
        </authorList>
    </citation>
    <scope>NUCLEOTIDE SEQUENCE [LARGE SCALE GENOMIC DNA]</scope>
    <source>
        <strain evidence="2 3">KCTC 52166</strain>
    </source>
</reference>
<keyword evidence="1" id="KW-0812">Transmembrane</keyword>
<sequence>MSPLFTPPSPRARRLAAVVSTLGHPLLTVGLFVGFWAFRQLAAPAAAWVTGAVAGGVLLPVAAWSYYQVRRGRYTNFDVSRREQRGTLYPLVLGLLGLATAGVWLHPAAAGWRAGMAVAGGLVLLCYGLNRRLKVSLHAALSFYLAGCLALAAGTGWGLLAAGLAGVIAASRVVLGRHTGPEVLVGSAAGLLAAAVLLSLR</sequence>
<feature type="transmembrane region" description="Helical" evidence="1">
    <location>
        <begin position="183"/>
        <end position="200"/>
    </location>
</feature>
<accession>A0A431TZE8</accession>
<evidence type="ECO:0000313" key="3">
    <source>
        <dbReference type="Proteomes" id="UP000282184"/>
    </source>
</evidence>
<keyword evidence="1" id="KW-1133">Transmembrane helix</keyword>
<evidence type="ECO:0000313" key="2">
    <source>
        <dbReference type="EMBL" id="RTQ47837.1"/>
    </source>
</evidence>
<dbReference type="RefSeq" id="WP_126694595.1">
    <property type="nucleotide sequence ID" value="NZ_RXOF01000011.1"/>
</dbReference>
<dbReference type="Gene3D" id="1.20.144.10">
    <property type="entry name" value="Phosphatidic acid phosphatase type 2/haloperoxidase"/>
    <property type="match status" value="1"/>
</dbReference>
<dbReference type="OrthoDB" id="966117at2"/>
<feature type="transmembrane region" description="Helical" evidence="1">
    <location>
        <begin position="88"/>
        <end position="105"/>
    </location>
</feature>
<dbReference type="Proteomes" id="UP000282184">
    <property type="component" value="Unassembled WGS sequence"/>
</dbReference>
<gene>
    <name evidence="2" type="ORF">EJV47_18130</name>
</gene>
<proteinExistence type="predicted"/>
<dbReference type="AlphaFoldDB" id="A0A431TZE8"/>
<feature type="transmembrane region" description="Helical" evidence="1">
    <location>
        <begin position="141"/>
        <end position="171"/>
    </location>
</feature>
<protein>
    <recommendedName>
        <fullName evidence="4">Phosphatase PAP2 family protein</fullName>
    </recommendedName>
</protein>
<keyword evidence="3" id="KW-1185">Reference proteome</keyword>
<feature type="transmembrane region" description="Helical" evidence="1">
    <location>
        <begin position="45"/>
        <end position="67"/>
    </location>
</feature>
<keyword evidence="1" id="KW-0472">Membrane</keyword>
<feature type="transmembrane region" description="Helical" evidence="1">
    <location>
        <begin position="15"/>
        <end position="39"/>
    </location>
</feature>